<dbReference type="PANTHER" id="PTHR34299:SF1">
    <property type="entry name" value="DIACYLGLYCEROL KINASE"/>
    <property type="match status" value="1"/>
</dbReference>
<sequence>MHSGWKGKKNAHRVPQVTKNNNFLQSLGHALNGLWLVVKDERNMRFHIIASILVIAIGFYFKIGRSDWLWICVAITSVITAEFLNTIVEAIVDLVMGNQYHELAKTAKDVAAASTLIAAAFAVVIGLLIFAPYIYYFIELHL</sequence>
<dbReference type="Proteomes" id="UP001057481">
    <property type="component" value="Unassembled WGS sequence"/>
</dbReference>
<reference evidence="16" key="1">
    <citation type="submission" date="2021-04" db="EMBL/GenBank/DDBJ databases">
        <title>Taxonomic assessment of Weissella genus.</title>
        <authorList>
            <person name="Fanelli F."/>
            <person name="Chieffi D."/>
            <person name="Dell'Aquila A."/>
            <person name="Gyu-Sung C."/>
            <person name="Franz C.M.A.P."/>
            <person name="Fusco V."/>
        </authorList>
    </citation>
    <scope>NUCLEOTIDE SEQUENCE</scope>
    <source>
        <strain evidence="16">LMG 25373</strain>
    </source>
</reference>
<keyword evidence="12 15" id="KW-0472">Membrane</keyword>
<proteinExistence type="inferred from homology"/>
<keyword evidence="4" id="KW-0444">Lipid biosynthesis</keyword>
<comment type="caution">
    <text evidence="16">The sequence shown here is derived from an EMBL/GenBank/DDBJ whole genome shotgun (WGS) entry which is preliminary data.</text>
</comment>
<evidence type="ECO:0000256" key="15">
    <source>
        <dbReference type="SAM" id="Phobius"/>
    </source>
</evidence>
<keyword evidence="8 16" id="KW-0418">Kinase</keyword>
<keyword evidence="17" id="KW-1185">Reference proteome</keyword>
<dbReference type="EMBL" id="JAGMVS010000059">
    <property type="protein sequence ID" value="MCM2437228.1"/>
    <property type="molecule type" value="Genomic_DNA"/>
</dbReference>
<dbReference type="Pfam" id="PF01219">
    <property type="entry name" value="DAGK_prokar"/>
    <property type="match status" value="1"/>
</dbReference>
<dbReference type="Gene3D" id="1.10.287.3610">
    <property type="match status" value="1"/>
</dbReference>
<evidence type="ECO:0000256" key="6">
    <source>
        <dbReference type="ARBA" id="ARBA00022692"/>
    </source>
</evidence>
<dbReference type="InterPro" id="IPR033717">
    <property type="entry name" value="UDPK"/>
</dbReference>
<comment type="similarity">
    <text evidence="2">Belongs to the bacterial diacylglycerol kinase family.</text>
</comment>
<keyword evidence="7" id="KW-0547">Nucleotide-binding</keyword>
<gene>
    <name evidence="16" type="ORF">KAK10_04795</name>
</gene>
<dbReference type="GO" id="GO:0016301">
    <property type="term" value="F:kinase activity"/>
    <property type="evidence" value="ECO:0007669"/>
    <property type="project" value="UniProtKB-KW"/>
</dbReference>
<evidence type="ECO:0000256" key="14">
    <source>
        <dbReference type="ARBA" id="ARBA00023264"/>
    </source>
</evidence>
<keyword evidence="10 15" id="KW-1133">Transmembrane helix</keyword>
<keyword evidence="14" id="KW-1208">Phospholipid metabolism</keyword>
<evidence type="ECO:0000256" key="8">
    <source>
        <dbReference type="ARBA" id="ARBA00022777"/>
    </source>
</evidence>
<evidence type="ECO:0000256" key="3">
    <source>
        <dbReference type="ARBA" id="ARBA00022475"/>
    </source>
</evidence>
<comment type="subcellular location">
    <subcellularLocation>
        <location evidence="1">Cell membrane</location>
        <topology evidence="1">Multi-pass membrane protein</topology>
    </subcellularLocation>
</comment>
<keyword evidence="5" id="KW-0808">Transferase</keyword>
<feature type="transmembrane region" description="Helical" evidence="15">
    <location>
        <begin position="44"/>
        <end position="61"/>
    </location>
</feature>
<dbReference type="InterPro" id="IPR036945">
    <property type="entry name" value="DAGK_sf"/>
</dbReference>
<evidence type="ECO:0000256" key="12">
    <source>
        <dbReference type="ARBA" id="ARBA00023136"/>
    </source>
</evidence>
<evidence type="ECO:0000256" key="13">
    <source>
        <dbReference type="ARBA" id="ARBA00023209"/>
    </source>
</evidence>
<dbReference type="InterPro" id="IPR000829">
    <property type="entry name" value="DAGK"/>
</dbReference>
<dbReference type="PANTHER" id="PTHR34299">
    <property type="entry name" value="DIACYLGLYCEROL KINASE"/>
    <property type="match status" value="1"/>
</dbReference>
<keyword evidence="9" id="KW-0067">ATP-binding</keyword>
<feature type="transmembrane region" description="Helical" evidence="15">
    <location>
        <begin position="112"/>
        <end position="138"/>
    </location>
</feature>
<keyword evidence="3" id="KW-1003">Cell membrane</keyword>
<evidence type="ECO:0000256" key="11">
    <source>
        <dbReference type="ARBA" id="ARBA00023098"/>
    </source>
</evidence>
<evidence type="ECO:0000313" key="16">
    <source>
        <dbReference type="EMBL" id="MCM2437228.1"/>
    </source>
</evidence>
<keyword evidence="11" id="KW-0443">Lipid metabolism</keyword>
<evidence type="ECO:0000256" key="1">
    <source>
        <dbReference type="ARBA" id="ARBA00004651"/>
    </source>
</evidence>
<evidence type="ECO:0000256" key="5">
    <source>
        <dbReference type="ARBA" id="ARBA00022679"/>
    </source>
</evidence>
<name>A0ABT0VJC5_9LACO</name>
<dbReference type="CDD" id="cd14265">
    <property type="entry name" value="UDPK_IM_like"/>
    <property type="match status" value="1"/>
</dbReference>
<evidence type="ECO:0000256" key="7">
    <source>
        <dbReference type="ARBA" id="ARBA00022741"/>
    </source>
</evidence>
<keyword evidence="6 15" id="KW-0812">Transmembrane</keyword>
<dbReference type="RefSeq" id="WP_205144340.1">
    <property type="nucleotide sequence ID" value="NZ_JAFBDN010000035.1"/>
</dbReference>
<evidence type="ECO:0000256" key="9">
    <source>
        <dbReference type="ARBA" id="ARBA00022840"/>
    </source>
</evidence>
<organism evidence="16 17">
    <name type="scientific">Periweissella beninensis</name>
    <dbReference type="NCBI Taxonomy" id="504936"/>
    <lineage>
        <taxon>Bacteria</taxon>
        <taxon>Bacillati</taxon>
        <taxon>Bacillota</taxon>
        <taxon>Bacilli</taxon>
        <taxon>Lactobacillales</taxon>
        <taxon>Lactobacillaceae</taxon>
        <taxon>Periweissella</taxon>
    </lineage>
</organism>
<evidence type="ECO:0000256" key="10">
    <source>
        <dbReference type="ARBA" id="ARBA00022989"/>
    </source>
</evidence>
<evidence type="ECO:0000256" key="2">
    <source>
        <dbReference type="ARBA" id="ARBA00005967"/>
    </source>
</evidence>
<evidence type="ECO:0000256" key="4">
    <source>
        <dbReference type="ARBA" id="ARBA00022516"/>
    </source>
</evidence>
<evidence type="ECO:0000313" key="17">
    <source>
        <dbReference type="Proteomes" id="UP001057481"/>
    </source>
</evidence>
<accession>A0ABT0VJC5</accession>
<feature type="transmembrane region" description="Helical" evidence="15">
    <location>
        <begin position="68"/>
        <end position="92"/>
    </location>
</feature>
<keyword evidence="13" id="KW-0594">Phospholipid biosynthesis</keyword>
<protein>
    <submittedName>
        <fullName evidence="16">Diacylglycerol kinase family protein</fullName>
    </submittedName>
</protein>